<comment type="caution">
    <text evidence="1">The sequence shown here is derived from an EMBL/GenBank/DDBJ whole genome shotgun (WGS) entry which is preliminary data.</text>
</comment>
<reference evidence="2" key="1">
    <citation type="journal article" date="2019" name="Int. J. Syst. Evol. Microbiol.">
        <title>The Global Catalogue of Microorganisms (GCM) 10K type strain sequencing project: providing services to taxonomists for standard genome sequencing and annotation.</title>
        <authorList>
            <consortium name="The Broad Institute Genomics Platform"/>
            <consortium name="The Broad Institute Genome Sequencing Center for Infectious Disease"/>
            <person name="Wu L."/>
            <person name="Ma J."/>
        </authorList>
    </citation>
    <scope>NUCLEOTIDE SEQUENCE [LARGE SCALE GENOMIC DNA]</scope>
    <source>
        <strain evidence="2">JCM 17938</strain>
    </source>
</reference>
<evidence type="ECO:0000313" key="1">
    <source>
        <dbReference type="EMBL" id="GAA4617855.1"/>
    </source>
</evidence>
<sequence>MIGDTATDIPAVRSDPSSAQLAELQGLCRQWLVMWCRYRREYMAIARFDTTDPILFAATGQQLVYVCRAAELAVA</sequence>
<proteinExistence type="predicted"/>
<accession>A0ABP8TW16</accession>
<name>A0ABP8TW16_9ACTN</name>
<evidence type="ECO:0000313" key="2">
    <source>
        <dbReference type="Proteomes" id="UP001500212"/>
    </source>
</evidence>
<organism evidence="1 2">
    <name type="scientific">Actinoallomurus liliacearum</name>
    <dbReference type="NCBI Taxonomy" id="1080073"/>
    <lineage>
        <taxon>Bacteria</taxon>
        <taxon>Bacillati</taxon>
        <taxon>Actinomycetota</taxon>
        <taxon>Actinomycetes</taxon>
        <taxon>Streptosporangiales</taxon>
        <taxon>Thermomonosporaceae</taxon>
        <taxon>Actinoallomurus</taxon>
    </lineage>
</organism>
<keyword evidence="2" id="KW-1185">Reference proteome</keyword>
<protein>
    <submittedName>
        <fullName evidence="1">Uncharacterized protein</fullName>
    </submittedName>
</protein>
<gene>
    <name evidence="1" type="ORF">GCM10023195_79900</name>
</gene>
<dbReference type="EMBL" id="BAABHJ010000040">
    <property type="protein sequence ID" value="GAA4617855.1"/>
    <property type="molecule type" value="Genomic_DNA"/>
</dbReference>
<dbReference type="Proteomes" id="UP001500212">
    <property type="component" value="Unassembled WGS sequence"/>
</dbReference>